<name>A0ABU2ZJC9_9SPHN</name>
<feature type="domain" description="Core-binding (CB)" evidence="7">
    <location>
        <begin position="109"/>
        <end position="191"/>
    </location>
</feature>
<evidence type="ECO:0000259" key="7">
    <source>
        <dbReference type="PROSITE" id="PS51900"/>
    </source>
</evidence>
<dbReference type="InterPro" id="IPR013762">
    <property type="entry name" value="Integrase-like_cat_sf"/>
</dbReference>
<keyword evidence="3 5" id="KW-0238">DNA-binding</keyword>
<dbReference type="Gene3D" id="3.30.160.390">
    <property type="entry name" value="Integrase, DNA-binding domain"/>
    <property type="match status" value="1"/>
</dbReference>
<dbReference type="PANTHER" id="PTHR30629:SF2">
    <property type="entry name" value="PROPHAGE INTEGRASE INTS-RELATED"/>
    <property type="match status" value="1"/>
</dbReference>
<dbReference type="CDD" id="cd00801">
    <property type="entry name" value="INT_P4_C"/>
    <property type="match status" value="1"/>
</dbReference>
<dbReference type="Proteomes" id="UP001259803">
    <property type="component" value="Unassembled WGS sequence"/>
</dbReference>
<evidence type="ECO:0000256" key="2">
    <source>
        <dbReference type="ARBA" id="ARBA00022908"/>
    </source>
</evidence>
<dbReference type="Gene3D" id="1.10.150.130">
    <property type="match status" value="1"/>
</dbReference>
<comment type="similarity">
    <text evidence="1">Belongs to the 'phage' integrase family.</text>
</comment>
<dbReference type="EMBL" id="JAVRHS010000010">
    <property type="protein sequence ID" value="MDT0576712.1"/>
    <property type="molecule type" value="Genomic_DNA"/>
</dbReference>
<dbReference type="InterPro" id="IPR010998">
    <property type="entry name" value="Integrase_recombinase_N"/>
</dbReference>
<dbReference type="InterPro" id="IPR011010">
    <property type="entry name" value="DNA_brk_join_enz"/>
</dbReference>
<feature type="domain" description="Tyr recombinase" evidence="6">
    <location>
        <begin position="215"/>
        <end position="394"/>
    </location>
</feature>
<evidence type="ECO:0000313" key="9">
    <source>
        <dbReference type="Proteomes" id="UP001259803"/>
    </source>
</evidence>
<keyword evidence="2" id="KW-0229">DNA integration</keyword>
<sequence length="407" mass="46392">MYVRESERGPQMPLTTQQVRGFKPQEKPYKKGDERGLYLLVKPNGSKLWHLKYRFGGREKKMPIGAFPEVGLAQARHERDRARLAIADGIDPMRERKREKAQIKLGAENTFASVAQTYIEEKMVREGRAEATLRKARWFLDLLKPAVGNMPLNDVDPQLMLAALKKLEAKGNLETAKKCRSFASRVFRFGAAMGLCETDPTSILKGALVSPKARHYAAILEPEKLGQLLRAIDGYECYPVTKLALQIAPHIFVRPGELRHGEWEEIDWDKATWTIPEGKMKARRTHVVPLSRQVLELFRELKSISGGKGYIFPAFHTRQRPMSENTINAAFRRMGFTKDEVTAHGLRSTASTMLNESGLWHPDAIERALAHGDSNAIRGVYNRGNYWDERVKMAQWWSDNLDRLREG</sequence>
<evidence type="ECO:0000313" key="8">
    <source>
        <dbReference type="EMBL" id="MDT0576712.1"/>
    </source>
</evidence>
<protein>
    <submittedName>
        <fullName evidence="8">Tyrosine-type recombinase/integrase</fullName>
    </submittedName>
</protein>
<evidence type="ECO:0000256" key="3">
    <source>
        <dbReference type="ARBA" id="ARBA00023125"/>
    </source>
</evidence>
<dbReference type="PROSITE" id="PS51900">
    <property type="entry name" value="CB"/>
    <property type="match status" value="1"/>
</dbReference>
<dbReference type="InterPro" id="IPR053876">
    <property type="entry name" value="Phage_int_M"/>
</dbReference>
<proteinExistence type="inferred from homology"/>
<dbReference type="InterPro" id="IPR050808">
    <property type="entry name" value="Phage_Integrase"/>
</dbReference>
<dbReference type="InterPro" id="IPR025166">
    <property type="entry name" value="Integrase_DNA_bind_dom"/>
</dbReference>
<dbReference type="InterPro" id="IPR002104">
    <property type="entry name" value="Integrase_catalytic"/>
</dbReference>
<dbReference type="Pfam" id="PF22022">
    <property type="entry name" value="Phage_int_M"/>
    <property type="match status" value="1"/>
</dbReference>
<keyword evidence="4" id="KW-0233">DNA recombination</keyword>
<organism evidence="8 9">
    <name type="scientific">Croceicoccus esteveae</name>
    <dbReference type="NCBI Taxonomy" id="3075597"/>
    <lineage>
        <taxon>Bacteria</taxon>
        <taxon>Pseudomonadati</taxon>
        <taxon>Pseudomonadota</taxon>
        <taxon>Alphaproteobacteria</taxon>
        <taxon>Sphingomonadales</taxon>
        <taxon>Erythrobacteraceae</taxon>
        <taxon>Croceicoccus</taxon>
    </lineage>
</organism>
<dbReference type="InterPro" id="IPR038488">
    <property type="entry name" value="Integrase_DNA-bd_sf"/>
</dbReference>
<dbReference type="Pfam" id="PF00589">
    <property type="entry name" value="Phage_integrase"/>
    <property type="match status" value="1"/>
</dbReference>
<dbReference type="SUPFAM" id="SSF56349">
    <property type="entry name" value="DNA breaking-rejoining enzymes"/>
    <property type="match status" value="1"/>
</dbReference>
<dbReference type="PROSITE" id="PS51898">
    <property type="entry name" value="TYR_RECOMBINASE"/>
    <property type="match status" value="1"/>
</dbReference>
<keyword evidence="9" id="KW-1185">Reference proteome</keyword>
<evidence type="ECO:0000256" key="4">
    <source>
        <dbReference type="ARBA" id="ARBA00023172"/>
    </source>
</evidence>
<accession>A0ABU2ZJC9</accession>
<comment type="caution">
    <text evidence="8">The sequence shown here is derived from an EMBL/GenBank/DDBJ whole genome shotgun (WGS) entry which is preliminary data.</text>
</comment>
<evidence type="ECO:0000256" key="1">
    <source>
        <dbReference type="ARBA" id="ARBA00008857"/>
    </source>
</evidence>
<dbReference type="Pfam" id="PF13356">
    <property type="entry name" value="Arm-DNA-bind_3"/>
    <property type="match status" value="1"/>
</dbReference>
<evidence type="ECO:0000259" key="6">
    <source>
        <dbReference type="PROSITE" id="PS51898"/>
    </source>
</evidence>
<dbReference type="PANTHER" id="PTHR30629">
    <property type="entry name" value="PROPHAGE INTEGRASE"/>
    <property type="match status" value="1"/>
</dbReference>
<dbReference type="InterPro" id="IPR044068">
    <property type="entry name" value="CB"/>
</dbReference>
<gene>
    <name evidence="8" type="ORF">RM533_11040</name>
</gene>
<reference evidence="8 9" key="1">
    <citation type="submission" date="2023-09" db="EMBL/GenBank/DDBJ databases">
        <authorList>
            <person name="Rey-Velasco X."/>
        </authorList>
    </citation>
    <scope>NUCLEOTIDE SEQUENCE [LARGE SCALE GENOMIC DNA]</scope>
    <source>
        <strain evidence="8 9">F390</strain>
    </source>
</reference>
<dbReference type="Gene3D" id="1.10.443.10">
    <property type="entry name" value="Intergrase catalytic core"/>
    <property type="match status" value="1"/>
</dbReference>
<evidence type="ECO:0000256" key="5">
    <source>
        <dbReference type="PROSITE-ProRule" id="PRU01248"/>
    </source>
</evidence>